<dbReference type="PROSITE" id="PS50097">
    <property type="entry name" value="BTB"/>
    <property type="match status" value="1"/>
</dbReference>
<dbReference type="PANTHER" id="PTHR47843">
    <property type="entry name" value="BTB DOMAIN-CONTAINING PROTEIN-RELATED"/>
    <property type="match status" value="1"/>
</dbReference>
<name>A0A2T3B8R4_AMORE</name>
<dbReference type="SUPFAM" id="SSF54695">
    <property type="entry name" value="POZ domain"/>
    <property type="match status" value="1"/>
</dbReference>
<keyword evidence="2" id="KW-0812">Transmembrane</keyword>
<dbReference type="RefSeq" id="XP_024723277.1">
    <property type="nucleotide sequence ID" value="XM_024867391.1"/>
</dbReference>
<keyword evidence="2" id="KW-0472">Membrane</keyword>
<dbReference type="OrthoDB" id="6359816at2759"/>
<keyword evidence="5" id="KW-1185">Reference proteome</keyword>
<dbReference type="PANTHER" id="PTHR47843:SF5">
    <property type="entry name" value="BTB_POZ DOMAIN PROTEIN"/>
    <property type="match status" value="1"/>
</dbReference>
<evidence type="ECO:0000259" key="3">
    <source>
        <dbReference type="PROSITE" id="PS50097"/>
    </source>
</evidence>
<gene>
    <name evidence="4" type="ORF">M430DRAFT_40423</name>
</gene>
<dbReference type="GeneID" id="36575472"/>
<dbReference type="Proteomes" id="UP000241818">
    <property type="component" value="Unassembled WGS sequence"/>
</dbReference>
<dbReference type="CDD" id="cd18186">
    <property type="entry name" value="BTB_POZ_ZBTB_KLHL-like"/>
    <property type="match status" value="1"/>
</dbReference>
<protein>
    <recommendedName>
        <fullName evidence="3">BTB domain-containing protein</fullName>
    </recommendedName>
</protein>
<dbReference type="InterPro" id="IPR000210">
    <property type="entry name" value="BTB/POZ_dom"/>
</dbReference>
<organism evidence="4 5">
    <name type="scientific">Amorphotheca resinae ATCC 22711</name>
    <dbReference type="NCBI Taxonomy" id="857342"/>
    <lineage>
        <taxon>Eukaryota</taxon>
        <taxon>Fungi</taxon>
        <taxon>Dikarya</taxon>
        <taxon>Ascomycota</taxon>
        <taxon>Pezizomycotina</taxon>
        <taxon>Leotiomycetes</taxon>
        <taxon>Helotiales</taxon>
        <taxon>Amorphothecaceae</taxon>
        <taxon>Amorphotheca</taxon>
    </lineage>
</organism>
<evidence type="ECO:0000313" key="4">
    <source>
        <dbReference type="EMBL" id="PSS23231.1"/>
    </source>
</evidence>
<reference evidence="4 5" key="1">
    <citation type="journal article" date="2018" name="New Phytol.">
        <title>Comparative genomics and transcriptomics depict ericoid mycorrhizal fungi as versatile saprotrophs and plant mutualists.</title>
        <authorList>
            <person name="Martino E."/>
            <person name="Morin E."/>
            <person name="Grelet G.A."/>
            <person name="Kuo A."/>
            <person name="Kohler A."/>
            <person name="Daghino S."/>
            <person name="Barry K.W."/>
            <person name="Cichocki N."/>
            <person name="Clum A."/>
            <person name="Dockter R.B."/>
            <person name="Hainaut M."/>
            <person name="Kuo R.C."/>
            <person name="LaButti K."/>
            <person name="Lindahl B.D."/>
            <person name="Lindquist E.A."/>
            <person name="Lipzen A."/>
            <person name="Khouja H.R."/>
            <person name="Magnuson J."/>
            <person name="Murat C."/>
            <person name="Ohm R.A."/>
            <person name="Singer S.W."/>
            <person name="Spatafora J.W."/>
            <person name="Wang M."/>
            <person name="Veneault-Fourrey C."/>
            <person name="Henrissat B."/>
            <person name="Grigoriev I.V."/>
            <person name="Martin F.M."/>
            <person name="Perotto S."/>
        </authorList>
    </citation>
    <scope>NUCLEOTIDE SEQUENCE [LARGE SCALE GENOMIC DNA]</scope>
    <source>
        <strain evidence="4 5">ATCC 22711</strain>
    </source>
</reference>
<dbReference type="SMART" id="SM00225">
    <property type="entry name" value="BTB"/>
    <property type="match status" value="1"/>
</dbReference>
<evidence type="ECO:0000256" key="2">
    <source>
        <dbReference type="SAM" id="Phobius"/>
    </source>
</evidence>
<dbReference type="Gene3D" id="3.30.710.10">
    <property type="entry name" value="Potassium Channel Kv1.1, Chain A"/>
    <property type="match status" value="1"/>
</dbReference>
<feature type="transmembrane region" description="Helical" evidence="2">
    <location>
        <begin position="13"/>
        <end position="32"/>
    </location>
</feature>
<dbReference type="EMBL" id="KZ679008">
    <property type="protein sequence ID" value="PSS23231.1"/>
    <property type="molecule type" value="Genomic_DNA"/>
</dbReference>
<keyword evidence="2" id="KW-1133">Transmembrane helix</keyword>
<dbReference type="AlphaFoldDB" id="A0A2T3B8R4"/>
<dbReference type="InterPro" id="IPR011333">
    <property type="entry name" value="SKP1/BTB/POZ_sf"/>
</dbReference>
<dbReference type="Pfam" id="PF00651">
    <property type="entry name" value="BTB"/>
    <property type="match status" value="1"/>
</dbReference>
<evidence type="ECO:0000313" key="5">
    <source>
        <dbReference type="Proteomes" id="UP000241818"/>
    </source>
</evidence>
<accession>A0A2T3B8R4</accession>
<sequence length="291" mass="32539">MLLPAMVYISEKGVVWSVAPSCLLMILIILYLPTLSLSIVQTLLSSSHPLQDPVNQTMGNTADFIRELLTSARYSDLTLTCRGTQFKVHRAIVCMRSPVLAAAVDGRFKEAATGEIDLSADELDVVEAMVQYLYHGNYWDYRSSNADIENQQTDTEEKDTPDPQSFLGLPRTPDSGQGGALLFNTKVYIIADKYGIPELKKLATVKCQDILSKELVYDIFTKSAEILWDNTVESDNLLRDEILEVAVRNISGLLQDHSFRGFLATHNDFCLKALDVLTKYQRPLVTRGRAK</sequence>
<feature type="region of interest" description="Disordered" evidence="1">
    <location>
        <begin position="150"/>
        <end position="173"/>
    </location>
</feature>
<dbReference type="InParanoid" id="A0A2T3B8R4"/>
<dbReference type="STRING" id="857342.A0A2T3B8R4"/>
<proteinExistence type="predicted"/>
<feature type="domain" description="BTB" evidence="3">
    <location>
        <begin position="75"/>
        <end position="137"/>
    </location>
</feature>
<evidence type="ECO:0000256" key="1">
    <source>
        <dbReference type="SAM" id="MobiDB-lite"/>
    </source>
</evidence>